<dbReference type="AlphaFoldDB" id="A0A6G0THZ2"/>
<name>A0A6G0THZ2_APHGL</name>
<reference evidence="1 2" key="1">
    <citation type="submission" date="2019-08" db="EMBL/GenBank/DDBJ databases">
        <title>The genome of the soybean aphid Biotype 1, its phylome, world population structure and adaptation to the North American continent.</title>
        <authorList>
            <person name="Giordano R."/>
            <person name="Donthu R.K."/>
            <person name="Hernandez A.G."/>
            <person name="Wright C.L."/>
            <person name="Zimin A.V."/>
        </authorList>
    </citation>
    <scope>NUCLEOTIDE SEQUENCE [LARGE SCALE GENOMIC DNA]</scope>
    <source>
        <tissue evidence="1">Whole aphids</tissue>
    </source>
</reference>
<accession>A0A6G0THZ2</accession>
<sequence length="231" mass="26617">MNRSMDRLDARPARLKLMMVVRFEEFLTKIEGKINKFITSFDQSSIVIPLLLPKKCIYDIIDVDGEDNDLSAAADVIVIHFWNYKTELNQDDNSSREKIFTIITSIIIIPYNYLFSKISKHRLLVPITIFYFLYNPGDTLVYISNQLLLSKNDLRLYNFQFPQNKYLKLFFENCAAHAKAGINLIIIVNIQTQPQVASLYKKALLRRNHSSQIEPGKNLGVPNKNVGNQAT</sequence>
<dbReference type="Proteomes" id="UP000475862">
    <property type="component" value="Unassembled WGS sequence"/>
</dbReference>
<protein>
    <submittedName>
        <fullName evidence="1">Uncharacterized protein</fullName>
    </submittedName>
</protein>
<comment type="caution">
    <text evidence="1">The sequence shown here is derived from an EMBL/GenBank/DDBJ whole genome shotgun (WGS) entry which is preliminary data.</text>
</comment>
<evidence type="ECO:0000313" key="1">
    <source>
        <dbReference type="EMBL" id="KAE9532981.1"/>
    </source>
</evidence>
<keyword evidence="2" id="KW-1185">Reference proteome</keyword>
<organism evidence="1 2">
    <name type="scientific">Aphis glycines</name>
    <name type="common">Soybean aphid</name>
    <dbReference type="NCBI Taxonomy" id="307491"/>
    <lineage>
        <taxon>Eukaryota</taxon>
        <taxon>Metazoa</taxon>
        <taxon>Ecdysozoa</taxon>
        <taxon>Arthropoda</taxon>
        <taxon>Hexapoda</taxon>
        <taxon>Insecta</taxon>
        <taxon>Pterygota</taxon>
        <taxon>Neoptera</taxon>
        <taxon>Paraneoptera</taxon>
        <taxon>Hemiptera</taxon>
        <taxon>Sternorrhyncha</taxon>
        <taxon>Aphidomorpha</taxon>
        <taxon>Aphidoidea</taxon>
        <taxon>Aphididae</taxon>
        <taxon>Aphidini</taxon>
        <taxon>Aphis</taxon>
        <taxon>Aphis</taxon>
    </lineage>
</organism>
<proteinExistence type="predicted"/>
<evidence type="ECO:0000313" key="2">
    <source>
        <dbReference type="Proteomes" id="UP000475862"/>
    </source>
</evidence>
<gene>
    <name evidence="1" type="ORF">AGLY_009409</name>
</gene>
<dbReference type="EMBL" id="VYZN01000037">
    <property type="protein sequence ID" value="KAE9532981.1"/>
    <property type="molecule type" value="Genomic_DNA"/>
</dbReference>